<sequence length="553" mass="60059">MCGVAALLLGDTKATTAAVELHESLYFLQHRGQDAAGITSCSNGRVYQCKGNGTASKVFTEGLRLQYLPGYMGLGHLRYPTAGTSSASEAQPFYVNSPYGISMSVNGNLVNTQDLCNFLDGEARRHVNSDSDSELLLNIFAHGLQKLGKRRANSEDIFTALGDVYSMCQGAFACTAMIAGFGILGFRDANGIRPLCLGSRPSTTLPGATDYFMASESVALKQLGFRDIIDVLPGQAVFIEKGQAPIMRQIVERRSYTPDCFEMVYFARPDSCIDGISVYRSRQNMGVKLAKKIREVLGEDGVKDIDAVIPVPETSNIAAVSLANELGKPYVTALIKNRYVHRTFLLPNQALRQKSVRRKLSPIESEFRGRNLIIVDDSLVRGTTSREIVQMAREAGATRVIFVSCSPECTHPHIYGIDLADPADLIAHGKTTQEVAKYIHADEVIFQGLEDLKDACREAAEGTSQVEDFEVGVFCGKYVTDVPEGYFAHLSELRHGKPAQKAGMNDVPAGGDEVGVVSSSGPLNSLPDAGETPDRREDVSLYNFGGEFASHEK</sequence>
<evidence type="ECO:0000256" key="8">
    <source>
        <dbReference type="PIRNR" id="PIRNR000485"/>
    </source>
</evidence>
<dbReference type="InterPro" id="IPR029055">
    <property type="entry name" value="Ntn_hydrolases_N"/>
</dbReference>
<dbReference type="PROSITE" id="PS51278">
    <property type="entry name" value="GATASE_TYPE_2"/>
    <property type="match status" value="1"/>
</dbReference>
<dbReference type="OrthoDB" id="191723at2759"/>
<evidence type="ECO:0000256" key="6">
    <source>
        <dbReference type="ARBA" id="ARBA00022755"/>
    </source>
</evidence>
<evidence type="ECO:0000256" key="2">
    <source>
        <dbReference type="ARBA" id="ARBA00010138"/>
    </source>
</evidence>
<keyword evidence="5 8" id="KW-0808">Transferase</keyword>
<comment type="cofactor">
    <cofactor evidence="10">
        <name>Mg(2+)</name>
        <dbReference type="ChEBI" id="CHEBI:18420"/>
    </cofactor>
    <text evidence="10">Binds 1 Mg(2+) ion per subunit.</text>
</comment>
<dbReference type="GO" id="GO:0004044">
    <property type="term" value="F:amidophosphoribosyltransferase activity"/>
    <property type="evidence" value="ECO:0007669"/>
    <property type="project" value="UniProtKB-EC"/>
</dbReference>
<dbReference type="InterPro" id="IPR005854">
    <property type="entry name" value="PurF"/>
</dbReference>
<keyword evidence="10" id="KW-0479">Metal-binding</keyword>
<dbReference type="InterPro" id="IPR029057">
    <property type="entry name" value="PRTase-like"/>
</dbReference>
<feature type="binding site" evidence="10">
    <location>
        <position position="376"/>
    </location>
    <ligand>
        <name>Mg(2+)</name>
        <dbReference type="ChEBI" id="CHEBI:18420"/>
    </ligand>
</feature>
<dbReference type="GO" id="GO:0046872">
    <property type="term" value="F:metal ion binding"/>
    <property type="evidence" value="ECO:0007669"/>
    <property type="project" value="UniProtKB-KW"/>
</dbReference>
<name>A0A179FHW7_METCM</name>
<feature type="compositionally biased region" description="Low complexity" evidence="11">
    <location>
        <begin position="510"/>
        <end position="521"/>
    </location>
</feature>
<dbReference type="Gene3D" id="3.60.20.10">
    <property type="entry name" value="Glutamine Phosphoribosylpyrophosphate, subunit 1, domain 1"/>
    <property type="match status" value="1"/>
</dbReference>
<keyword evidence="6 8" id="KW-0658">Purine biosynthesis</keyword>
<keyword evidence="7" id="KW-0315">Glutamine amidotransferase</keyword>
<evidence type="ECO:0000256" key="1">
    <source>
        <dbReference type="ARBA" id="ARBA00005209"/>
    </source>
</evidence>
<feature type="region of interest" description="Disordered" evidence="11">
    <location>
        <begin position="499"/>
        <end position="538"/>
    </location>
</feature>
<dbReference type="GeneID" id="28848978"/>
<dbReference type="Pfam" id="PF13522">
    <property type="entry name" value="GATase_6"/>
    <property type="match status" value="1"/>
</dbReference>
<dbReference type="InterPro" id="IPR017932">
    <property type="entry name" value="GATase_2_dom"/>
</dbReference>
<dbReference type="STRING" id="1380566.A0A179FHW7"/>
<comment type="pathway">
    <text evidence="1 8">Purine metabolism; IMP biosynthesis via de novo pathway; N(1)-(5-phospho-D-ribosyl)glycinamide from 5-phospho-alpha-D-ribose 1-diphosphate: step 1/2.</text>
</comment>
<evidence type="ECO:0000313" key="13">
    <source>
        <dbReference type="EMBL" id="OAQ64603.1"/>
    </source>
</evidence>
<comment type="similarity">
    <text evidence="2 8">In the C-terminal section; belongs to the purine/pyrimidine phosphoribosyltransferase family.</text>
</comment>
<reference evidence="13 14" key="1">
    <citation type="journal article" date="2016" name="PLoS Pathog.">
        <title>Biosynthesis of antibiotic leucinostatins in bio-control fungus Purpureocillium lilacinum and their inhibition on phytophthora revealed by genome mining.</title>
        <authorList>
            <person name="Wang G."/>
            <person name="Liu Z."/>
            <person name="Lin R."/>
            <person name="Li E."/>
            <person name="Mao Z."/>
            <person name="Ling J."/>
            <person name="Yang Y."/>
            <person name="Yin W.B."/>
            <person name="Xie B."/>
        </authorList>
    </citation>
    <scope>NUCLEOTIDE SEQUENCE [LARGE SCALE GENOMIC DNA]</scope>
    <source>
        <strain evidence="13">170</strain>
    </source>
</reference>
<protein>
    <recommendedName>
        <fullName evidence="3 8">Amidophosphoribosyltransferase</fullName>
        <shortName evidence="8">ATase</shortName>
        <ecNumber evidence="3 8">2.4.2.14</ecNumber>
    </recommendedName>
    <alternativeName>
        <fullName evidence="8">Glutamine phosphoribosylpyrophosphate amidotransferase</fullName>
    </alternativeName>
</protein>
<dbReference type="PIRSF" id="PIRSF000485">
    <property type="entry name" value="Amd_phspho_trans"/>
    <property type="match status" value="1"/>
</dbReference>
<evidence type="ECO:0000256" key="9">
    <source>
        <dbReference type="PIRSR" id="PIRSR000485-1"/>
    </source>
</evidence>
<dbReference type="SUPFAM" id="SSF53271">
    <property type="entry name" value="PRTase-like"/>
    <property type="match status" value="1"/>
</dbReference>
<keyword evidence="14" id="KW-1185">Reference proteome</keyword>
<keyword evidence="4 8" id="KW-0328">Glycosyltransferase</keyword>
<feature type="binding site" evidence="10">
    <location>
        <position position="314"/>
    </location>
    <ligand>
        <name>Mg(2+)</name>
        <dbReference type="ChEBI" id="CHEBI:18420"/>
    </ligand>
</feature>
<organism evidence="13 14">
    <name type="scientific">Pochonia chlamydosporia 170</name>
    <dbReference type="NCBI Taxonomy" id="1380566"/>
    <lineage>
        <taxon>Eukaryota</taxon>
        <taxon>Fungi</taxon>
        <taxon>Dikarya</taxon>
        <taxon>Ascomycota</taxon>
        <taxon>Pezizomycotina</taxon>
        <taxon>Sordariomycetes</taxon>
        <taxon>Hypocreomycetidae</taxon>
        <taxon>Hypocreales</taxon>
        <taxon>Clavicipitaceae</taxon>
        <taxon>Pochonia</taxon>
    </lineage>
</organism>
<evidence type="ECO:0000256" key="3">
    <source>
        <dbReference type="ARBA" id="ARBA00011941"/>
    </source>
</evidence>
<dbReference type="GO" id="GO:0046083">
    <property type="term" value="P:adenine metabolic process"/>
    <property type="evidence" value="ECO:0007669"/>
    <property type="project" value="EnsemblFungi"/>
</dbReference>
<keyword evidence="10" id="KW-0460">Magnesium</keyword>
<dbReference type="SUPFAM" id="SSF56235">
    <property type="entry name" value="N-terminal nucleophile aminohydrolases (Ntn hydrolases)"/>
    <property type="match status" value="1"/>
</dbReference>
<evidence type="ECO:0000313" key="14">
    <source>
        <dbReference type="Proteomes" id="UP000078397"/>
    </source>
</evidence>
<gene>
    <name evidence="13" type="ORF">VFPPC_05861</name>
</gene>
<evidence type="ECO:0000256" key="10">
    <source>
        <dbReference type="PIRSR" id="PIRSR000485-2"/>
    </source>
</evidence>
<evidence type="ECO:0000256" key="4">
    <source>
        <dbReference type="ARBA" id="ARBA00022676"/>
    </source>
</evidence>
<dbReference type="HAMAP" id="MF_01931">
    <property type="entry name" value="PurF"/>
    <property type="match status" value="1"/>
</dbReference>
<comment type="catalytic activity">
    <reaction evidence="8">
        <text>5-phospho-beta-D-ribosylamine + L-glutamate + diphosphate = 5-phospho-alpha-D-ribose 1-diphosphate + L-glutamine + H2O</text>
        <dbReference type="Rhea" id="RHEA:14905"/>
        <dbReference type="ChEBI" id="CHEBI:15377"/>
        <dbReference type="ChEBI" id="CHEBI:29985"/>
        <dbReference type="ChEBI" id="CHEBI:33019"/>
        <dbReference type="ChEBI" id="CHEBI:58017"/>
        <dbReference type="ChEBI" id="CHEBI:58359"/>
        <dbReference type="ChEBI" id="CHEBI:58681"/>
        <dbReference type="EC" id="2.4.2.14"/>
    </reaction>
</comment>
<dbReference type="UniPathway" id="UPA00074">
    <property type="reaction ID" value="UER00124"/>
</dbReference>
<dbReference type="Proteomes" id="UP000078397">
    <property type="component" value="Unassembled WGS sequence"/>
</dbReference>
<feature type="active site" description="Nucleophile" evidence="9">
    <location>
        <position position="2"/>
    </location>
</feature>
<dbReference type="EMBL" id="LSBJ02000005">
    <property type="protein sequence ID" value="OAQ64603.1"/>
    <property type="molecule type" value="Genomic_DNA"/>
</dbReference>
<feature type="domain" description="Glutamine amidotransferase type-2" evidence="12">
    <location>
        <begin position="2"/>
        <end position="242"/>
    </location>
</feature>
<dbReference type="GO" id="GO:0006189">
    <property type="term" value="P:'de novo' IMP biosynthetic process"/>
    <property type="evidence" value="ECO:0007669"/>
    <property type="project" value="UniProtKB-UniPathway"/>
</dbReference>
<dbReference type="EC" id="2.4.2.14" evidence="3 8"/>
<feature type="binding site" evidence="10">
    <location>
        <position position="377"/>
    </location>
    <ligand>
        <name>Mg(2+)</name>
        <dbReference type="ChEBI" id="CHEBI:18420"/>
    </ligand>
</feature>
<dbReference type="NCBIfam" id="TIGR01134">
    <property type="entry name" value="purF"/>
    <property type="match status" value="1"/>
</dbReference>
<dbReference type="RefSeq" id="XP_018141917.1">
    <property type="nucleotide sequence ID" value="XM_018284984.1"/>
</dbReference>
<dbReference type="PANTHER" id="PTHR11907">
    <property type="entry name" value="AMIDOPHOSPHORIBOSYLTRANSFERASE"/>
    <property type="match status" value="1"/>
</dbReference>
<dbReference type="KEGG" id="pchm:VFPPC_05861"/>
<dbReference type="AlphaFoldDB" id="A0A179FHW7"/>
<dbReference type="GO" id="GO:0009113">
    <property type="term" value="P:purine nucleobase biosynthetic process"/>
    <property type="evidence" value="ECO:0007669"/>
    <property type="project" value="InterPro"/>
</dbReference>
<proteinExistence type="inferred from homology"/>
<accession>A0A179FHW7</accession>
<dbReference type="CDD" id="cd06223">
    <property type="entry name" value="PRTases_typeI"/>
    <property type="match status" value="1"/>
</dbReference>
<dbReference type="Gene3D" id="3.40.50.2020">
    <property type="match status" value="1"/>
</dbReference>
<evidence type="ECO:0000259" key="12">
    <source>
        <dbReference type="PROSITE" id="PS51278"/>
    </source>
</evidence>
<evidence type="ECO:0000256" key="7">
    <source>
        <dbReference type="ARBA" id="ARBA00022962"/>
    </source>
</evidence>
<dbReference type="Pfam" id="PF00156">
    <property type="entry name" value="Pribosyltran"/>
    <property type="match status" value="1"/>
</dbReference>
<dbReference type="InterPro" id="IPR000836">
    <property type="entry name" value="PRTase_dom"/>
</dbReference>
<evidence type="ECO:0000256" key="11">
    <source>
        <dbReference type="SAM" id="MobiDB-lite"/>
    </source>
</evidence>
<comment type="caution">
    <text evidence="13">The sequence shown here is derived from an EMBL/GenBank/DDBJ whole genome shotgun (WGS) entry which is preliminary data.</text>
</comment>
<evidence type="ECO:0000256" key="5">
    <source>
        <dbReference type="ARBA" id="ARBA00022679"/>
    </source>
</evidence>